<organism evidence="1 2">
    <name type="scientific">Stutzerimonas azotifigens</name>
    <dbReference type="NCBI Taxonomy" id="291995"/>
    <lineage>
        <taxon>Bacteria</taxon>
        <taxon>Pseudomonadati</taxon>
        <taxon>Pseudomonadota</taxon>
        <taxon>Gammaproteobacteria</taxon>
        <taxon>Pseudomonadales</taxon>
        <taxon>Pseudomonadaceae</taxon>
        <taxon>Stutzerimonas</taxon>
    </lineage>
</organism>
<evidence type="ECO:0000313" key="2">
    <source>
        <dbReference type="Proteomes" id="UP000786387"/>
    </source>
</evidence>
<accession>A0ABR5YYK0</accession>
<evidence type="ECO:0000313" key="1">
    <source>
        <dbReference type="EMBL" id="MBA1273031.1"/>
    </source>
</evidence>
<dbReference type="SUPFAM" id="SSF54427">
    <property type="entry name" value="NTF2-like"/>
    <property type="match status" value="1"/>
</dbReference>
<name>A0ABR5YYK0_9GAMM</name>
<sequence length="108" mass="12243">MNEQLPSPIATFFSLSNGQEPLPLHPCFSADAVVVDERRTYIGHDAISAWLDEARRLYRFQAEPLEQQEQDGNVIVMARVSGTFPGSPAQLRYVFHLNGDRIDRLEID</sequence>
<dbReference type="Proteomes" id="UP000786387">
    <property type="component" value="Unassembled WGS sequence"/>
</dbReference>
<reference evidence="1 2" key="1">
    <citation type="submission" date="2020-02" db="EMBL/GenBank/DDBJ databases">
        <title>Synteny-based analysis reveals conserved mechanism for high triclosan tolerance in Pseudomonas, as well as instances of horizontal transfer.</title>
        <authorList>
            <person name="Mcfarland A.G."/>
            <person name="Bertucci H.K."/>
            <person name="Litmann E."/>
            <person name="Shen J."/>
            <person name="Huttenhower C."/>
            <person name="Hartmann E.M."/>
        </authorList>
    </citation>
    <scope>NUCLEOTIDE SEQUENCE [LARGE SCALE GENOMIC DNA]</scope>
    <source>
        <strain evidence="1 2">115A1</strain>
    </source>
</reference>
<dbReference type="EMBL" id="JAAMRF010000003">
    <property type="protein sequence ID" value="MBA1273031.1"/>
    <property type="molecule type" value="Genomic_DNA"/>
</dbReference>
<proteinExistence type="predicted"/>
<gene>
    <name evidence="1" type="ORF">G7026_06665</name>
</gene>
<dbReference type="Gene3D" id="3.10.450.50">
    <property type="match status" value="1"/>
</dbReference>
<dbReference type="InterPro" id="IPR032710">
    <property type="entry name" value="NTF2-like_dom_sf"/>
</dbReference>
<comment type="caution">
    <text evidence="1">The sequence shown here is derived from an EMBL/GenBank/DDBJ whole genome shotgun (WGS) entry which is preliminary data.</text>
</comment>
<keyword evidence="2" id="KW-1185">Reference proteome</keyword>
<dbReference type="RefSeq" id="WP_181069973.1">
    <property type="nucleotide sequence ID" value="NZ_JAAMRF010000003.1"/>
</dbReference>
<protein>
    <submittedName>
        <fullName evidence="1">Nuclear transport factor 2 family protein</fullName>
    </submittedName>
</protein>